<dbReference type="NCBIfam" id="NF008109">
    <property type="entry name" value="PRK10856.1"/>
    <property type="match status" value="1"/>
</dbReference>
<evidence type="ECO:0000259" key="3">
    <source>
        <dbReference type="PROSITE" id="PS50943"/>
    </source>
</evidence>
<feature type="region of interest" description="Disordered" evidence="1">
    <location>
        <begin position="179"/>
        <end position="222"/>
    </location>
</feature>
<gene>
    <name evidence="4" type="primary">rodZ</name>
    <name evidence="4" type="ORF">JQC93_19580</name>
</gene>
<dbReference type="InterPro" id="IPR050400">
    <property type="entry name" value="Bact_Cytoskel_RodZ"/>
</dbReference>
<keyword evidence="2" id="KW-1133">Transmembrane helix</keyword>
<evidence type="ECO:0000313" key="4">
    <source>
        <dbReference type="EMBL" id="MBM7038583.1"/>
    </source>
</evidence>
<dbReference type="InterPro" id="IPR025194">
    <property type="entry name" value="RodZ-like_C"/>
</dbReference>
<dbReference type="PANTHER" id="PTHR34475">
    <property type="match status" value="1"/>
</dbReference>
<feature type="region of interest" description="Disordered" evidence="1">
    <location>
        <begin position="1"/>
        <end position="22"/>
    </location>
</feature>
<dbReference type="InterPro" id="IPR010982">
    <property type="entry name" value="Lambda_DNA-bd_dom_sf"/>
</dbReference>
<dbReference type="RefSeq" id="WP_205160019.1">
    <property type="nucleotide sequence ID" value="NZ_JAFEUM010000013.1"/>
</dbReference>
<protein>
    <submittedName>
        <fullName evidence="4">Cytoskeleton protein RodZ</fullName>
    </submittedName>
</protein>
<evidence type="ECO:0000256" key="2">
    <source>
        <dbReference type="SAM" id="Phobius"/>
    </source>
</evidence>
<reference evidence="4 5" key="1">
    <citation type="submission" date="2021-02" db="EMBL/GenBank/DDBJ databases">
        <authorList>
            <person name="Park J.-S."/>
        </authorList>
    </citation>
    <scope>NUCLEOTIDE SEQUENCE [LARGE SCALE GENOMIC DNA]</scope>
    <source>
        <strain evidence="4 5">188UL20-2</strain>
    </source>
</reference>
<dbReference type="SUPFAM" id="SSF47413">
    <property type="entry name" value="lambda repressor-like DNA-binding domains"/>
    <property type="match status" value="1"/>
</dbReference>
<evidence type="ECO:0000256" key="1">
    <source>
        <dbReference type="SAM" id="MobiDB-lite"/>
    </source>
</evidence>
<feature type="compositionally biased region" description="Polar residues" evidence="1">
    <location>
        <begin position="1"/>
        <end position="21"/>
    </location>
</feature>
<evidence type="ECO:0000313" key="5">
    <source>
        <dbReference type="Proteomes" id="UP000809621"/>
    </source>
</evidence>
<sequence length="325" mass="35745">MNEQSQLHDNAEQQTEQSQTPPIELAGDLLRKQRLALGMSQKQVADRLRLRETTIDAIDKNEFDLGQVDTFVKGYLRSYAKIVGLKEHDVLAAYEQHNPSAAGDSALQSFSRKTKNEKHDNNLMRLTYVIVIILIGISSLWWWQSQQNNGVEIDAPQEIVNEQSDPALETEPVVEIIAPASNEPASPSIDRDAQQREASVIEQDTQPESVTEQSEPEAEVAEAPVEIVEDVVAQTESPEPQAPVEVSSSELFMTFTADCWIQVKDATGKVLSTGVKKAGNSFSLDGEKPYSIILGAPEGVEMRLASEPVDLSGYTAGKVARFTLP</sequence>
<dbReference type="Pfam" id="PF13464">
    <property type="entry name" value="RodZ_C"/>
    <property type="match status" value="1"/>
</dbReference>
<organism evidence="4 5">
    <name type="scientific">Vibrio ulleungensis</name>
    <dbReference type="NCBI Taxonomy" id="2807619"/>
    <lineage>
        <taxon>Bacteria</taxon>
        <taxon>Pseudomonadati</taxon>
        <taxon>Pseudomonadota</taxon>
        <taxon>Gammaproteobacteria</taxon>
        <taxon>Vibrionales</taxon>
        <taxon>Vibrionaceae</taxon>
        <taxon>Vibrio</taxon>
    </lineage>
</organism>
<dbReference type="CDD" id="cd00093">
    <property type="entry name" value="HTH_XRE"/>
    <property type="match status" value="1"/>
</dbReference>
<keyword evidence="2" id="KW-0812">Transmembrane</keyword>
<dbReference type="PANTHER" id="PTHR34475:SF1">
    <property type="entry name" value="CYTOSKELETON PROTEIN RODZ"/>
    <property type="match status" value="1"/>
</dbReference>
<keyword evidence="5" id="KW-1185">Reference proteome</keyword>
<feature type="domain" description="HTH cro/C1-type" evidence="3">
    <location>
        <begin position="30"/>
        <end position="55"/>
    </location>
</feature>
<dbReference type="EMBL" id="JAFEUM010000013">
    <property type="protein sequence ID" value="MBM7038583.1"/>
    <property type="molecule type" value="Genomic_DNA"/>
</dbReference>
<feature type="transmembrane region" description="Helical" evidence="2">
    <location>
        <begin position="123"/>
        <end position="143"/>
    </location>
</feature>
<proteinExistence type="predicted"/>
<dbReference type="Pfam" id="PF13413">
    <property type="entry name" value="HTH_25"/>
    <property type="match status" value="1"/>
</dbReference>
<accession>A0ABS2HM71</accession>
<dbReference type="Proteomes" id="UP000809621">
    <property type="component" value="Unassembled WGS sequence"/>
</dbReference>
<keyword evidence="2" id="KW-0472">Membrane</keyword>
<name>A0ABS2HM71_9VIBR</name>
<comment type="caution">
    <text evidence="4">The sequence shown here is derived from an EMBL/GenBank/DDBJ whole genome shotgun (WGS) entry which is preliminary data.</text>
</comment>
<feature type="compositionally biased region" description="Polar residues" evidence="1">
    <location>
        <begin position="202"/>
        <end position="213"/>
    </location>
</feature>
<dbReference type="Gene3D" id="1.10.260.40">
    <property type="entry name" value="lambda repressor-like DNA-binding domains"/>
    <property type="match status" value="1"/>
</dbReference>
<dbReference type="PROSITE" id="PS50943">
    <property type="entry name" value="HTH_CROC1"/>
    <property type="match status" value="1"/>
</dbReference>
<dbReference type="InterPro" id="IPR001387">
    <property type="entry name" value="Cro/C1-type_HTH"/>
</dbReference>